<organism evidence="2 3">
    <name type="scientific">Medicago truncatula</name>
    <name type="common">Barrel medic</name>
    <name type="synonym">Medicago tribuloides</name>
    <dbReference type="NCBI Taxonomy" id="3880"/>
    <lineage>
        <taxon>Eukaryota</taxon>
        <taxon>Viridiplantae</taxon>
        <taxon>Streptophyta</taxon>
        <taxon>Embryophyta</taxon>
        <taxon>Tracheophyta</taxon>
        <taxon>Spermatophyta</taxon>
        <taxon>Magnoliopsida</taxon>
        <taxon>eudicotyledons</taxon>
        <taxon>Gunneridae</taxon>
        <taxon>Pentapetalae</taxon>
        <taxon>rosids</taxon>
        <taxon>fabids</taxon>
        <taxon>Fabales</taxon>
        <taxon>Fabaceae</taxon>
        <taxon>Papilionoideae</taxon>
        <taxon>50 kb inversion clade</taxon>
        <taxon>NPAAA clade</taxon>
        <taxon>Hologalegina</taxon>
        <taxon>IRL clade</taxon>
        <taxon>Trifolieae</taxon>
        <taxon>Medicago</taxon>
    </lineage>
</organism>
<comment type="caution">
    <text evidence="2">The sequence shown here is derived from an EMBL/GenBank/DDBJ whole genome shotgun (WGS) entry which is preliminary data.</text>
</comment>
<reference evidence="3" key="1">
    <citation type="journal article" date="2018" name="Nat. Plants">
        <title>Whole-genome landscape of Medicago truncatula symbiotic genes.</title>
        <authorList>
            <person name="Pecrix Y."/>
            <person name="Staton S.E."/>
            <person name="Sallet E."/>
            <person name="Lelandais-Briere C."/>
            <person name="Moreau S."/>
            <person name="Carrere S."/>
            <person name="Blein T."/>
            <person name="Jardinaud M.F."/>
            <person name="Latrasse D."/>
            <person name="Zouine M."/>
            <person name="Zahm M."/>
            <person name="Kreplak J."/>
            <person name="Mayjonade B."/>
            <person name="Satge C."/>
            <person name="Perez M."/>
            <person name="Cauet S."/>
            <person name="Marande W."/>
            <person name="Chantry-Darmon C."/>
            <person name="Lopez-Roques C."/>
            <person name="Bouchez O."/>
            <person name="Berard A."/>
            <person name="Debelle F."/>
            <person name="Munos S."/>
            <person name="Bendahmane A."/>
            <person name="Berges H."/>
            <person name="Niebel A."/>
            <person name="Buitink J."/>
            <person name="Frugier F."/>
            <person name="Benhamed M."/>
            <person name="Crespi M."/>
            <person name="Gouzy J."/>
            <person name="Gamas P."/>
        </authorList>
    </citation>
    <scope>NUCLEOTIDE SEQUENCE [LARGE SCALE GENOMIC DNA]</scope>
    <source>
        <strain evidence="3">cv. Jemalong A17</strain>
    </source>
</reference>
<gene>
    <name evidence="2" type="ORF">MtrunA17_Chr4g0047941</name>
</gene>
<feature type="region of interest" description="Disordered" evidence="1">
    <location>
        <begin position="28"/>
        <end position="47"/>
    </location>
</feature>
<evidence type="ECO:0000313" key="2">
    <source>
        <dbReference type="EMBL" id="RHN62487.1"/>
    </source>
</evidence>
<protein>
    <submittedName>
        <fullName evidence="2">Uncharacterized protein</fullName>
    </submittedName>
</protein>
<dbReference type="EMBL" id="PSQE01000004">
    <property type="protein sequence ID" value="RHN62487.1"/>
    <property type="molecule type" value="Genomic_DNA"/>
</dbReference>
<evidence type="ECO:0000313" key="3">
    <source>
        <dbReference type="Proteomes" id="UP000265566"/>
    </source>
</evidence>
<sequence>MDSSRPLRQRSVSRCGSFGDSVVTAVDDGAEKEGSSAEAVEPSEMKRVLTEESISKCNASAWWACNARG</sequence>
<proteinExistence type="predicted"/>
<dbReference type="AlphaFoldDB" id="A0A396IHV7"/>
<dbReference type="Gramene" id="rna25068">
    <property type="protein sequence ID" value="RHN62487.1"/>
    <property type="gene ID" value="gene25068"/>
</dbReference>
<evidence type="ECO:0000256" key="1">
    <source>
        <dbReference type="SAM" id="MobiDB-lite"/>
    </source>
</evidence>
<accession>A0A396IHV7</accession>
<dbReference type="Proteomes" id="UP000265566">
    <property type="component" value="Chromosome 4"/>
</dbReference>
<name>A0A396IHV7_MEDTR</name>